<evidence type="ECO:0000313" key="7">
    <source>
        <dbReference type="EMBL" id="GEU46455.1"/>
    </source>
</evidence>
<evidence type="ECO:0000256" key="5">
    <source>
        <dbReference type="SAM" id="MobiDB-lite"/>
    </source>
</evidence>
<dbReference type="PROSITE" id="PS50966">
    <property type="entry name" value="ZF_SWIM"/>
    <property type="match status" value="1"/>
</dbReference>
<evidence type="ECO:0000256" key="3">
    <source>
        <dbReference type="ARBA" id="ARBA00022833"/>
    </source>
</evidence>
<sequence>MANEGTVIHIETDDEGRFKMCFIAFVLRFLTHMQPLLITNGAHLKGTYKGTNLVLVGMDGNNQIIPIATGVSQGTVKDKILVPKPSKNYARCTRCGYLVDGPNCQGCALLRQELEENLDTHFPDFQYTSEPSNASTNVANAPREPNVVKQDNESFVNEINFDFNRAPDSPNQFYCFHLKDVLRDEEACKRCTCAKCGSGLGKGLCYICGHNQNSLNDSPTESPFTLDSTPTYVDESPNVFNPPPQPPVYTCEFWENDAYFGHYCTPQALFIYPEPCYNPDFNFPQNFQNVPQQYSCCDDCGQYTVNHPIFNAHHDLLGSQKKLNITLTKVTKQMTKLTSMCEMACQLVQKKQEEKHIEEEQAAKAQTWKLPVCYDDEDDEEGYNPLNDNIISKLPPYSAVTSTEPVDSLSIGDEHLNTIPAMESDEFIKSCVEKLVQNPSESEGENGCDVLACLTTFSNVLFDADYDSDSSDDQSLSYEDVLEKIYPNPLFDEEIIPIEIDQHSFIAESDLIESMPNHDSSVIISSKIDSLFDEFAGELTLLKSILSGIDETDCHLEKEIHLTKRLLYDNSSPRPPEEIISDNSNADIESFSPSPIPNKDSDSLMEEINLSFNPDDPMPSGIEDDDYDSGRDIPILEELLDNYSLSLPASESYHFDIPLPYRPPAKPLDGDDRRRVHQVDLPFRTCTCRKWQPSGIPCGHENNTLLYLPRFGISGEGPSSWVRPDGLQVVKQPNMNFRTTSRPKNKDRIKSQGEEPIQIWIIESSCVSDRWGTKVSKIIPRALSWRSKEEFNQYEYFGEPFCKEIGGLYGEYLNKRSAAHAAKKKSSKDFDPSECVREASLIDRVGDLECICETLLTLPKEDDGNVYCCDDYGDVSLFFMPTKLVSQQTDQDLTYDLSVLNGLCNLSQIGKKKGDCEIIRLVDQRQDDHISNMAEVVEQKIQSEIQRLYNLREARLNKIAEEDKQIKCLGHMNSSAHIKLAIEHCVPKKMKYVDVLRSSFYALPKISNVPSIKQLANQKNVLNPLMIEKYKSV</sequence>
<feature type="region of interest" description="Disordered" evidence="5">
    <location>
        <begin position="572"/>
        <end position="600"/>
    </location>
</feature>
<dbReference type="InterPro" id="IPR006564">
    <property type="entry name" value="Znf_PMZ"/>
</dbReference>
<dbReference type="InterPro" id="IPR007527">
    <property type="entry name" value="Znf_SWIM"/>
</dbReference>
<evidence type="ECO:0000256" key="1">
    <source>
        <dbReference type="ARBA" id="ARBA00022723"/>
    </source>
</evidence>
<dbReference type="PANTHER" id="PTHR31973:SF187">
    <property type="entry name" value="MUTATOR TRANSPOSASE MUDRA PROTEIN"/>
    <property type="match status" value="1"/>
</dbReference>
<organism evidence="7">
    <name type="scientific">Tanacetum cinerariifolium</name>
    <name type="common">Dalmatian daisy</name>
    <name type="synonym">Chrysanthemum cinerariifolium</name>
    <dbReference type="NCBI Taxonomy" id="118510"/>
    <lineage>
        <taxon>Eukaryota</taxon>
        <taxon>Viridiplantae</taxon>
        <taxon>Streptophyta</taxon>
        <taxon>Embryophyta</taxon>
        <taxon>Tracheophyta</taxon>
        <taxon>Spermatophyta</taxon>
        <taxon>Magnoliopsida</taxon>
        <taxon>eudicotyledons</taxon>
        <taxon>Gunneridae</taxon>
        <taxon>Pentapetalae</taxon>
        <taxon>asterids</taxon>
        <taxon>campanulids</taxon>
        <taxon>Asterales</taxon>
        <taxon>Asteraceae</taxon>
        <taxon>Asteroideae</taxon>
        <taxon>Anthemideae</taxon>
        <taxon>Anthemidinae</taxon>
        <taxon>Tanacetum</taxon>
    </lineage>
</organism>
<evidence type="ECO:0000256" key="2">
    <source>
        <dbReference type="ARBA" id="ARBA00022771"/>
    </source>
</evidence>
<dbReference type="AlphaFoldDB" id="A0A6L2KEP7"/>
<evidence type="ECO:0000256" key="4">
    <source>
        <dbReference type="PROSITE-ProRule" id="PRU00325"/>
    </source>
</evidence>
<proteinExistence type="predicted"/>
<dbReference type="PANTHER" id="PTHR31973">
    <property type="entry name" value="POLYPROTEIN, PUTATIVE-RELATED"/>
    <property type="match status" value="1"/>
</dbReference>
<keyword evidence="1" id="KW-0479">Metal-binding</keyword>
<dbReference type="EMBL" id="BKCJ010002127">
    <property type="protein sequence ID" value="GEU46455.1"/>
    <property type="molecule type" value="Genomic_DNA"/>
</dbReference>
<protein>
    <submittedName>
        <fullName evidence="7">Transposase, MuDR, MULE transposase domain protein</fullName>
    </submittedName>
</protein>
<accession>A0A6L2KEP7</accession>
<evidence type="ECO:0000259" key="6">
    <source>
        <dbReference type="PROSITE" id="PS50966"/>
    </source>
</evidence>
<name>A0A6L2KEP7_TANCI</name>
<reference evidence="7" key="1">
    <citation type="journal article" date="2019" name="Sci. Rep.">
        <title>Draft genome of Tanacetum cinerariifolium, the natural source of mosquito coil.</title>
        <authorList>
            <person name="Yamashiro T."/>
            <person name="Shiraishi A."/>
            <person name="Satake H."/>
            <person name="Nakayama K."/>
        </authorList>
    </citation>
    <scope>NUCLEOTIDE SEQUENCE</scope>
</reference>
<comment type="caution">
    <text evidence="7">The sequence shown here is derived from an EMBL/GenBank/DDBJ whole genome shotgun (WGS) entry which is preliminary data.</text>
</comment>
<dbReference type="GO" id="GO:0008270">
    <property type="term" value="F:zinc ion binding"/>
    <property type="evidence" value="ECO:0007669"/>
    <property type="project" value="UniProtKB-KW"/>
</dbReference>
<keyword evidence="2 4" id="KW-0863">Zinc-finger</keyword>
<feature type="compositionally biased region" description="Polar residues" evidence="5">
    <location>
        <begin position="581"/>
        <end position="593"/>
    </location>
</feature>
<feature type="domain" description="SWIM-type" evidence="6">
    <location>
        <begin position="677"/>
        <end position="709"/>
    </location>
</feature>
<keyword evidence="3" id="KW-0862">Zinc</keyword>
<gene>
    <name evidence="7" type="ORF">Tci_018433</name>
</gene>
<dbReference type="SMART" id="SM00575">
    <property type="entry name" value="ZnF_PMZ"/>
    <property type="match status" value="1"/>
</dbReference>